<reference evidence="2 3" key="1">
    <citation type="submission" date="2023-07" db="EMBL/GenBank/DDBJ databases">
        <title>Genomic Encyclopedia of Type Strains, Phase IV (KMG-IV): sequencing the most valuable type-strain genomes for metagenomic binning, comparative biology and taxonomic classification.</title>
        <authorList>
            <person name="Goeker M."/>
        </authorList>
    </citation>
    <scope>NUCLEOTIDE SEQUENCE [LARGE SCALE GENOMIC DNA]</scope>
    <source>
        <strain evidence="2 3">DSM 15049</strain>
    </source>
</reference>
<dbReference type="RefSeq" id="WP_307508825.1">
    <property type="nucleotide sequence ID" value="NZ_BAAACE010000021.1"/>
</dbReference>
<organism evidence="2 3">
    <name type="scientific">Paraclostridium ghonii</name>
    <dbReference type="NCBI Taxonomy" id="29358"/>
    <lineage>
        <taxon>Bacteria</taxon>
        <taxon>Bacillati</taxon>
        <taxon>Bacillota</taxon>
        <taxon>Clostridia</taxon>
        <taxon>Peptostreptococcales</taxon>
        <taxon>Peptostreptococcaceae</taxon>
        <taxon>Paraclostridium</taxon>
    </lineage>
</organism>
<comment type="caution">
    <text evidence="2">The sequence shown here is derived from an EMBL/GenBank/DDBJ whole genome shotgun (WGS) entry which is preliminary data.</text>
</comment>
<evidence type="ECO:0000256" key="1">
    <source>
        <dbReference type="SAM" id="SignalP"/>
    </source>
</evidence>
<accession>A0ABU0N355</accession>
<dbReference type="EMBL" id="JAUSWG010000012">
    <property type="protein sequence ID" value="MDQ0557593.1"/>
    <property type="molecule type" value="Genomic_DNA"/>
</dbReference>
<gene>
    <name evidence="2" type="ORF">QOZ92_002728</name>
</gene>
<dbReference type="Proteomes" id="UP001232584">
    <property type="component" value="Unassembled WGS sequence"/>
</dbReference>
<name>A0ABU0N355_9FIRM</name>
<feature type="chain" id="PRO_5046824503" evidence="1">
    <location>
        <begin position="27"/>
        <end position="172"/>
    </location>
</feature>
<feature type="signal peptide" evidence="1">
    <location>
        <begin position="1"/>
        <end position="26"/>
    </location>
</feature>
<sequence length="172" mass="18064">MNKKMLSLVAAGAITITAMSGGVASAAGVEGSKDVNVTYNNQNSITDPDNPGSPEWQVAIPSGINFTDTKKTVDTSIELQNPDGSTYSGDELEVNVSVASENGYKLTKGSSSVGYTLSYGSKTMNKDSGVKEQISTLTETSTKEAGQARLSDDVATELGNHIDKLTYTVQKQ</sequence>
<evidence type="ECO:0000313" key="3">
    <source>
        <dbReference type="Proteomes" id="UP001232584"/>
    </source>
</evidence>
<keyword evidence="3" id="KW-1185">Reference proteome</keyword>
<protein>
    <submittedName>
        <fullName evidence="2">Uncharacterized protein</fullName>
    </submittedName>
</protein>
<evidence type="ECO:0000313" key="2">
    <source>
        <dbReference type="EMBL" id="MDQ0557593.1"/>
    </source>
</evidence>
<keyword evidence="1" id="KW-0732">Signal</keyword>
<proteinExistence type="predicted"/>